<proteinExistence type="predicted"/>
<dbReference type="AlphaFoldDB" id="F5IVX1"/>
<accession>F5IVX1</accession>
<dbReference type="SUPFAM" id="SSF51182">
    <property type="entry name" value="RmlC-like cupins"/>
    <property type="match status" value="1"/>
</dbReference>
<feature type="domain" description="N-acetyltransferase" evidence="1">
    <location>
        <begin position="3"/>
        <end position="145"/>
    </location>
</feature>
<comment type="caution">
    <text evidence="2">The sequence shown here is derived from an EMBL/GenBank/DDBJ whole genome shotgun (WGS) entry which is preliminary data.</text>
</comment>
<organism evidence="2 3">
    <name type="scientific">Dysgonomonas gadei ATCC BAA-286</name>
    <dbReference type="NCBI Taxonomy" id="742766"/>
    <lineage>
        <taxon>Bacteria</taxon>
        <taxon>Pseudomonadati</taxon>
        <taxon>Bacteroidota</taxon>
        <taxon>Bacteroidia</taxon>
        <taxon>Bacteroidales</taxon>
        <taxon>Dysgonomonadaceae</taxon>
        <taxon>Dysgonomonas</taxon>
    </lineage>
</organism>
<dbReference type="HOGENOM" id="CLU_945726_0_0_10"/>
<protein>
    <recommendedName>
        <fullName evidence="1">N-acetyltransferase domain-containing protein</fullName>
    </recommendedName>
</protein>
<keyword evidence="3" id="KW-1185">Reference proteome</keyword>
<dbReference type="Proteomes" id="UP000004913">
    <property type="component" value="Unassembled WGS sequence"/>
</dbReference>
<name>F5IVX1_9BACT</name>
<evidence type="ECO:0000259" key="1">
    <source>
        <dbReference type="PROSITE" id="PS51186"/>
    </source>
</evidence>
<dbReference type="EMBL" id="ADLV01000015">
    <property type="protein sequence ID" value="EGK02771.1"/>
    <property type="molecule type" value="Genomic_DNA"/>
</dbReference>
<dbReference type="InterPro" id="IPR016181">
    <property type="entry name" value="Acyl_CoA_acyltransferase"/>
</dbReference>
<evidence type="ECO:0000313" key="2">
    <source>
        <dbReference type="EMBL" id="EGK02771.1"/>
    </source>
</evidence>
<dbReference type="InterPro" id="IPR014710">
    <property type="entry name" value="RmlC-like_jellyroll"/>
</dbReference>
<dbReference type="Gene3D" id="3.40.630.30">
    <property type="match status" value="1"/>
</dbReference>
<dbReference type="STRING" id="742766.HMPREF9455_01021"/>
<evidence type="ECO:0000313" key="3">
    <source>
        <dbReference type="Proteomes" id="UP000004913"/>
    </source>
</evidence>
<dbReference type="RefSeq" id="WP_006798536.1">
    <property type="nucleotide sequence ID" value="NZ_GL891980.1"/>
</dbReference>
<dbReference type="eggNOG" id="COG0662">
    <property type="taxonomic scope" value="Bacteria"/>
</dbReference>
<gene>
    <name evidence="2" type="ORF">HMPREF9455_01021</name>
</gene>
<dbReference type="eggNOG" id="COG0456">
    <property type="taxonomic scope" value="Bacteria"/>
</dbReference>
<dbReference type="InterPro" id="IPR000182">
    <property type="entry name" value="GNAT_dom"/>
</dbReference>
<dbReference type="Gene3D" id="2.60.120.10">
    <property type="entry name" value="Jelly Rolls"/>
    <property type="match status" value="1"/>
</dbReference>
<dbReference type="InterPro" id="IPR011051">
    <property type="entry name" value="RmlC_Cupin_sf"/>
</dbReference>
<dbReference type="PROSITE" id="PS51186">
    <property type="entry name" value="GNAT"/>
    <property type="match status" value="1"/>
</dbReference>
<dbReference type="CDD" id="cd04301">
    <property type="entry name" value="NAT_SF"/>
    <property type="match status" value="1"/>
</dbReference>
<sequence>MNFKIIEYQTDEYQEMLALRTRILREPLGLIFTDQDIKMDKDDMLLGLILPEKQKMVACCILTRIDDKVVKMRQMAVDTDVQKSGLGTSMLSFAEYVAEREGFEKIVLHARKVAVDFYRKYDYKIIGDEFTEVGIPHFEMEKQIKMEKEKQQVIDEVSKYIDITLTPFGNPQRGVIDVEKRDPMYGGNGVVYMLSVFEKGELVNNRIGTYMVLLNKGDQAGFHEHGTKKEQELYVLVHGEGEYIEREGQDKITRKFNLKKGNVTSIQGDDNYHSIINTGDEPLIIFVVTTYEKA</sequence>
<dbReference type="SUPFAM" id="SSF55729">
    <property type="entry name" value="Acyl-CoA N-acyltransferases (Nat)"/>
    <property type="match status" value="1"/>
</dbReference>
<reference evidence="2 3" key="1">
    <citation type="submission" date="2011-04" db="EMBL/GenBank/DDBJ databases">
        <title>The Genome Sequence of Dysgonomonas gadei ATCC BAA-286.</title>
        <authorList>
            <consortium name="The Broad Institute Genome Sequencing Platform"/>
            <person name="Earl A."/>
            <person name="Ward D."/>
            <person name="Feldgarden M."/>
            <person name="Gevers D."/>
            <person name="Pudlo N."/>
            <person name="Martens E."/>
            <person name="Allen-Vercoe E."/>
            <person name="Young S.K."/>
            <person name="Zeng Q."/>
            <person name="Gargeya S."/>
            <person name="Fitzgerald M."/>
            <person name="Haas B."/>
            <person name="Abouelleil A."/>
            <person name="Alvarado L."/>
            <person name="Arachchi H.M."/>
            <person name="Berlin A."/>
            <person name="Brown A."/>
            <person name="Chapman S.B."/>
            <person name="Chen Z."/>
            <person name="Dunbar C."/>
            <person name="Freedman E."/>
            <person name="Gearin G."/>
            <person name="Gellesch M."/>
            <person name="Goldberg J."/>
            <person name="Griggs A."/>
            <person name="Gujja S."/>
            <person name="Heiman D."/>
            <person name="Howarth C."/>
            <person name="Larson L."/>
            <person name="Lui A."/>
            <person name="MacDonald P.J.P."/>
            <person name="Mehta T."/>
            <person name="Montmayeur A."/>
            <person name="Murphy C."/>
            <person name="Neiman D."/>
            <person name="Pearson M."/>
            <person name="Priest M."/>
            <person name="Roberts A."/>
            <person name="Saif S."/>
            <person name="Shea T."/>
            <person name="Shenoy N."/>
            <person name="Sisk P."/>
            <person name="Stolte C."/>
            <person name="Sykes S."/>
            <person name="Yandava C."/>
            <person name="Wortman J."/>
            <person name="Nusbaum C."/>
            <person name="Birren B."/>
        </authorList>
    </citation>
    <scope>NUCLEOTIDE SEQUENCE [LARGE SCALE GENOMIC DNA]</scope>
    <source>
        <strain evidence="2 3">ATCC BAA-286</strain>
    </source>
</reference>
<dbReference type="GO" id="GO:0016747">
    <property type="term" value="F:acyltransferase activity, transferring groups other than amino-acyl groups"/>
    <property type="evidence" value="ECO:0007669"/>
    <property type="project" value="InterPro"/>
</dbReference>
<dbReference type="Pfam" id="PF13673">
    <property type="entry name" value="Acetyltransf_10"/>
    <property type="match status" value="1"/>
</dbReference>